<dbReference type="Gene3D" id="3.30.420.10">
    <property type="entry name" value="Ribonuclease H-like superfamily/Ribonuclease H"/>
    <property type="match status" value="1"/>
</dbReference>
<dbReference type="GO" id="GO:0003676">
    <property type="term" value="F:nucleic acid binding"/>
    <property type="evidence" value="ECO:0007669"/>
    <property type="project" value="InterPro"/>
</dbReference>
<accession>A0A6J3M4D0</accession>
<proteinExistence type="predicted"/>
<reference evidence="3" key="1">
    <citation type="submission" date="2020-01" db="EMBL/GenBank/DDBJ databases">
        <authorList>
            <consortium name="DOE Joint Genome Institute"/>
            <person name="Haridas S."/>
            <person name="Albert R."/>
            <person name="Binder M."/>
            <person name="Bloem J."/>
            <person name="Labutti K."/>
            <person name="Salamov A."/>
            <person name="Andreopoulos B."/>
            <person name="Baker S.E."/>
            <person name="Barry K."/>
            <person name="Bills G."/>
            <person name="Bluhm B.H."/>
            <person name="Cannon C."/>
            <person name="Castanera R."/>
            <person name="Culley D.E."/>
            <person name="Daum C."/>
            <person name="Ezra D."/>
            <person name="Gonzalez J.B."/>
            <person name="Henrissat B."/>
            <person name="Kuo A."/>
            <person name="Liang C."/>
            <person name="Lipzen A."/>
            <person name="Lutzoni F."/>
            <person name="Magnuson J."/>
            <person name="Mondo S."/>
            <person name="Nolan M."/>
            <person name="Ohm R."/>
            <person name="Pangilinan J."/>
            <person name="Park H.-J."/>
            <person name="Ramirez L."/>
            <person name="Alfaro M."/>
            <person name="Sun H."/>
            <person name="Tritt A."/>
            <person name="Yoshinaga Y."/>
            <person name="Zwiers L.-H."/>
            <person name="Turgeon B.G."/>
            <person name="Goodwin S.B."/>
            <person name="Spatafora J.W."/>
            <person name="Crous P.W."/>
            <person name="Grigoriev I.V."/>
        </authorList>
    </citation>
    <scope>NUCLEOTIDE SEQUENCE</scope>
    <source>
        <strain evidence="3">CBS 342.82</strain>
    </source>
</reference>
<dbReference type="GeneID" id="54359305"/>
<keyword evidence="2" id="KW-1185">Reference proteome</keyword>
<protein>
    <recommendedName>
        <fullName evidence="1">Tc1-like transposase DDE domain-containing protein</fullName>
    </recommendedName>
</protein>
<reference evidence="3" key="3">
    <citation type="submission" date="2025-08" db="UniProtKB">
        <authorList>
            <consortium name="RefSeq"/>
        </authorList>
    </citation>
    <scope>IDENTIFICATION</scope>
    <source>
        <strain evidence="3">CBS 342.82</strain>
    </source>
</reference>
<name>A0A6J3M4D0_9PEZI</name>
<sequence length="95" mass="10523">GSLMVWAAISIGLGPSPLIIMPKNAKGTYASEEYTATLEEGLLPFLDYPEDAVFQQDNASIHTSSWTMSWFLERGIVVHVGWPPYSPDLNCIEHL</sequence>
<dbReference type="InterPro" id="IPR036397">
    <property type="entry name" value="RNaseH_sf"/>
</dbReference>
<evidence type="ECO:0000313" key="2">
    <source>
        <dbReference type="Proteomes" id="UP000504637"/>
    </source>
</evidence>
<gene>
    <name evidence="3" type="ORF">K489DRAFT_321002</name>
</gene>
<dbReference type="InterPro" id="IPR038717">
    <property type="entry name" value="Tc1-like_DDE_dom"/>
</dbReference>
<dbReference type="Pfam" id="PF13358">
    <property type="entry name" value="DDE_3"/>
    <property type="match status" value="1"/>
</dbReference>
<dbReference type="OrthoDB" id="5410741at2759"/>
<evidence type="ECO:0000313" key="3">
    <source>
        <dbReference type="RefSeq" id="XP_033459375.1"/>
    </source>
</evidence>
<feature type="domain" description="Tc1-like transposase DDE" evidence="1">
    <location>
        <begin position="27"/>
        <end position="95"/>
    </location>
</feature>
<dbReference type="Proteomes" id="UP000504637">
    <property type="component" value="Unplaced"/>
</dbReference>
<feature type="non-terminal residue" evidence="3">
    <location>
        <position position="1"/>
    </location>
</feature>
<organism evidence="3">
    <name type="scientific">Dissoconium aciculare CBS 342.82</name>
    <dbReference type="NCBI Taxonomy" id="1314786"/>
    <lineage>
        <taxon>Eukaryota</taxon>
        <taxon>Fungi</taxon>
        <taxon>Dikarya</taxon>
        <taxon>Ascomycota</taxon>
        <taxon>Pezizomycotina</taxon>
        <taxon>Dothideomycetes</taxon>
        <taxon>Dothideomycetidae</taxon>
        <taxon>Mycosphaerellales</taxon>
        <taxon>Dissoconiaceae</taxon>
        <taxon>Dissoconium</taxon>
    </lineage>
</organism>
<reference evidence="3" key="2">
    <citation type="submission" date="2020-04" db="EMBL/GenBank/DDBJ databases">
        <authorList>
            <consortium name="NCBI Genome Project"/>
        </authorList>
    </citation>
    <scope>NUCLEOTIDE SEQUENCE</scope>
    <source>
        <strain evidence="3">CBS 342.82</strain>
    </source>
</reference>
<evidence type="ECO:0000259" key="1">
    <source>
        <dbReference type="Pfam" id="PF13358"/>
    </source>
</evidence>
<dbReference type="RefSeq" id="XP_033459375.1">
    <property type="nucleotide sequence ID" value="XM_033601505.1"/>
</dbReference>
<dbReference type="AlphaFoldDB" id="A0A6J3M4D0"/>